<dbReference type="OrthoDB" id="9114995at2"/>
<evidence type="ECO:0000256" key="1">
    <source>
        <dbReference type="ARBA" id="ARBA00007734"/>
    </source>
</evidence>
<evidence type="ECO:0000313" key="6">
    <source>
        <dbReference type="Proteomes" id="UP000270342"/>
    </source>
</evidence>
<gene>
    <name evidence="5" type="ORF">D7S86_17550</name>
</gene>
<evidence type="ECO:0000256" key="3">
    <source>
        <dbReference type="SAM" id="SignalP"/>
    </source>
</evidence>
<feature type="domain" description="Transglycosylase SLT" evidence="4">
    <location>
        <begin position="59"/>
        <end position="160"/>
    </location>
</feature>
<sequence length="199" mass="20754">MRRILCLMALALGLNQIALADQPEPVESSLAAKTEKVSALLAERFGVARAKADEIADAVMKSASKYSLPPSLLLAVITIESRFREKAHGANGATGLMQIVPSSHRQLVKGKDLTEPTTNIETGSEILSGYVDSAGGDVEAGLRSYGGGKKYSTKVSNQAKVFEANLGETQQASSPDAVGSQGDTSSPLTVGSPVSIDIH</sequence>
<dbReference type="Proteomes" id="UP000270342">
    <property type="component" value="Unassembled WGS sequence"/>
</dbReference>
<dbReference type="InterPro" id="IPR008258">
    <property type="entry name" value="Transglycosylase_SLT_dom_1"/>
</dbReference>
<evidence type="ECO:0000256" key="2">
    <source>
        <dbReference type="SAM" id="MobiDB-lite"/>
    </source>
</evidence>
<comment type="similarity">
    <text evidence="1">Belongs to the transglycosylase Slt family.</text>
</comment>
<feature type="signal peptide" evidence="3">
    <location>
        <begin position="1"/>
        <end position="20"/>
    </location>
</feature>
<dbReference type="PANTHER" id="PTHR37423:SF2">
    <property type="entry name" value="MEMBRANE-BOUND LYTIC MUREIN TRANSGLYCOSYLASE C"/>
    <property type="match status" value="1"/>
</dbReference>
<proteinExistence type="inferred from homology"/>
<feature type="region of interest" description="Disordered" evidence="2">
    <location>
        <begin position="168"/>
        <end position="199"/>
    </location>
</feature>
<protein>
    <submittedName>
        <fullName evidence="5">Lytic transglycosylase</fullName>
    </submittedName>
</protein>
<dbReference type="AlphaFoldDB" id="A0A494XSC5"/>
<organism evidence="5 6">
    <name type="scientific">Pararobbsia silviterrae</name>
    <dbReference type="NCBI Taxonomy" id="1792498"/>
    <lineage>
        <taxon>Bacteria</taxon>
        <taxon>Pseudomonadati</taxon>
        <taxon>Pseudomonadota</taxon>
        <taxon>Betaproteobacteria</taxon>
        <taxon>Burkholderiales</taxon>
        <taxon>Burkholderiaceae</taxon>
        <taxon>Pararobbsia</taxon>
    </lineage>
</organism>
<evidence type="ECO:0000259" key="4">
    <source>
        <dbReference type="Pfam" id="PF01464"/>
    </source>
</evidence>
<dbReference type="SUPFAM" id="SSF53955">
    <property type="entry name" value="Lysozyme-like"/>
    <property type="match status" value="1"/>
</dbReference>
<dbReference type="InterPro" id="IPR023346">
    <property type="entry name" value="Lysozyme-like_dom_sf"/>
</dbReference>
<keyword evidence="6" id="KW-1185">Reference proteome</keyword>
<feature type="chain" id="PRO_5019817481" evidence="3">
    <location>
        <begin position="21"/>
        <end position="199"/>
    </location>
</feature>
<name>A0A494XSC5_9BURK</name>
<dbReference type="PANTHER" id="PTHR37423">
    <property type="entry name" value="SOLUBLE LYTIC MUREIN TRANSGLYCOSYLASE-RELATED"/>
    <property type="match status" value="1"/>
</dbReference>
<accession>A0A494XSC5</accession>
<comment type="caution">
    <text evidence="5">The sequence shown here is derived from an EMBL/GenBank/DDBJ whole genome shotgun (WGS) entry which is preliminary data.</text>
</comment>
<dbReference type="Pfam" id="PF01464">
    <property type="entry name" value="SLT"/>
    <property type="match status" value="1"/>
</dbReference>
<dbReference type="RefSeq" id="WP_121088171.1">
    <property type="nucleotide sequence ID" value="NZ_RBZU01000008.1"/>
</dbReference>
<dbReference type="Gene3D" id="1.10.530.10">
    <property type="match status" value="1"/>
</dbReference>
<reference evidence="5 6" key="1">
    <citation type="submission" date="2018-10" db="EMBL/GenBank/DDBJ databases">
        <title>Robbsia sp. DHC34, isolated from soil.</title>
        <authorList>
            <person name="Gao Z.-H."/>
            <person name="Qiu L.-H."/>
        </authorList>
    </citation>
    <scope>NUCLEOTIDE SEQUENCE [LARGE SCALE GENOMIC DNA]</scope>
    <source>
        <strain evidence="5 6">DHC34</strain>
    </source>
</reference>
<keyword evidence="3" id="KW-0732">Signal</keyword>
<evidence type="ECO:0000313" key="5">
    <source>
        <dbReference type="EMBL" id="RKP51766.1"/>
    </source>
</evidence>
<dbReference type="EMBL" id="RBZU01000008">
    <property type="protein sequence ID" value="RKP51766.1"/>
    <property type="molecule type" value="Genomic_DNA"/>
</dbReference>